<sequence>MHLTPADFDALPEADAVALLLDCCASPTWARSVAAARPFGNREALLSAASAAAESLTGADLDDALAGHPRIGERSEHASSRREQAAVTTADAGTLERIAAGNGAYEEKFGHVYLVRAAGRSAGELLEILERRLANDPETERKEVRAALAEITRLRLERLVTEETA</sequence>
<dbReference type="EMBL" id="CP107551">
    <property type="protein sequence ID" value="UYP20021.1"/>
    <property type="molecule type" value="Genomic_DNA"/>
</dbReference>
<name>A0ACD4DJ05_9NOCA</name>
<evidence type="ECO:0000313" key="1">
    <source>
        <dbReference type="EMBL" id="UYP20021.1"/>
    </source>
</evidence>
<proteinExistence type="predicted"/>
<keyword evidence="1" id="KW-0456">Lyase</keyword>
<protein>
    <submittedName>
        <fullName evidence="1">2-oxo-4-hydroxy-4-carboxy-5-ureidoimidazoline decarboxylase</fullName>
        <ecNumber evidence="1">4.1.1.97</ecNumber>
    </submittedName>
</protein>
<organism evidence="1 2">
    <name type="scientific">Rhodococcus sacchari</name>
    <dbReference type="NCBI Taxonomy" id="2962047"/>
    <lineage>
        <taxon>Bacteria</taxon>
        <taxon>Bacillati</taxon>
        <taxon>Actinomycetota</taxon>
        <taxon>Actinomycetes</taxon>
        <taxon>Mycobacteriales</taxon>
        <taxon>Nocardiaceae</taxon>
        <taxon>Rhodococcus</taxon>
    </lineage>
</organism>
<keyword evidence="2" id="KW-1185">Reference proteome</keyword>
<dbReference type="Proteomes" id="UP001156484">
    <property type="component" value="Chromosome"/>
</dbReference>
<gene>
    <name evidence="1" type="primary">uraD</name>
    <name evidence="1" type="ORF">OED52_05580</name>
</gene>
<dbReference type="EC" id="4.1.1.97" evidence="1"/>
<evidence type="ECO:0000313" key="2">
    <source>
        <dbReference type="Proteomes" id="UP001156484"/>
    </source>
</evidence>
<accession>A0ACD4DJ05</accession>
<reference evidence="1" key="1">
    <citation type="submission" date="2022-10" db="EMBL/GenBank/DDBJ databases">
        <title>Rhodococcus ferula Z13 complete genome.</title>
        <authorList>
            <person name="Long X."/>
            <person name="Zang M."/>
        </authorList>
    </citation>
    <scope>NUCLEOTIDE SEQUENCE</scope>
    <source>
        <strain evidence="1">Z13</strain>
    </source>
</reference>